<dbReference type="PROSITE" id="PS50089">
    <property type="entry name" value="ZF_RING_2"/>
    <property type="match status" value="1"/>
</dbReference>
<dbReference type="STRING" id="1054147.F4Q5J9"/>
<dbReference type="GeneID" id="14868956"/>
<dbReference type="InterPro" id="IPR023393">
    <property type="entry name" value="START-like_dom_sf"/>
</dbReference>
<dbReference type="AlphaFoldDB" id="F4Q5J9"/>
<evidence type="ECO:0000256" key="4">
    <source>
        <dbReference type="SAM" id="Phobius"/>
    </source>
</evidence>
<dbReference type="GO" id="GO:0031210">
    <property type="term" value="F:phosphatidylcholine binding"/>
    <property type="evidence" value="ECO:0007669"/>
    <property type="project" value="TreeGrafter"/>
</dbReference>
<feature type="transmembrane region" description="Helical" evidence="4">
    <location>
        <begin position="367"/>
        <end position="386"/>
    </location>
</feature>
<keyword evidence="4" id="KW-0812">Transmembrane</keyword>
<dbReference type="FunFam" id="3.30.530.20:FF:000028">
    <property type="entry name" value="Phosphatidylinositol transfer protein 5"/>
    <property type="match status" value="1"/>
</dbReference>
<dbReference type="RefSeq" id="XP_004355742.1">
    <property type="nucleotide sequence ID" value="XM_004355689.1"/>
</dbReference>
<evidence type="ECO:0000259" key="5">
    <source>
        <dbReference type="PROSITE" id="PS50089"/>
    </source>
</evidence>
<keyword evidence="7" id="KW-1185">Reference proteome</keyword>
<sequence>MVLLREYRIPLPISVEEYKVAQLYMVAKVSRNSTSHGEGVEIVENRPFNDGALSGQFTHKIFHLGSRLPTWMRSFAPSALQIEEKAWNAYPYCKTYYTCPLLGDRFSLSIETRYAPDSGTQSNCLGLSKEDLSIREIDIIDIARDPVDPLKYKVEEDPTIFQSQKTGRGKLEQNWMSTSSPIMCSYKVCKVEFRCWGIQSRVEQYIQKNAIRDILFMGHRQVFCWIDEWFGMDMNDIRKMEEQVKLELKQQLQQQQIQKNKSNSNNNNTTFNNNNITQGNDDDEQGESSQQSSSSSSTLLPPPIPPPPPPPPPPTIIRSTNNNTNNNNQTTVNNSSSPSSSPSTSPYFDNNLNEIVISLKRMMIVDINSFAVTFTLIVGLAVVGFINLASHSLLWMCAMVALFVTLFQVWFAIRENRLLLAPNNMTYPGNHHSIWGVNRYHNNSNHNNNNGNVHNGSFVQPLNNRFPHLINAPLNLQLTLIDRDFNSNDYEMLLALDQDNLNYGAAKKEEIESLPMHTIKSDNDIEHLFSDTQSSSQQPTSCSICLDEFEIDNHLKTLPCLHHFHSECIDKWLKIKANCPICKSSLT</sequence>
<dbReference type="GO" id="GO:0008270">
    <property type="term" value="F:zinc ion binding"/>
    <property type="evidence" value="ECO:0007669"/>
    <property type="project" value="UniProtKB-KW"/>
</dbReference>
<evidence type="ECO:0000313" key="7">
    <source>
        <dbReference type="Proteomes" id="UP000007797"/>
    </source>
</evidence>
<dbReference type="Gene3D" id="3.30.530.20">
    <property type="match status" value="1"/>
</dbReference>
<dbReference type="GO" id="GO:0035091">
    <property type="term" value="F:phosphatidylinositol binding"/>
    <property type="evidence" value="ECO:0007669"/>
    <property type="project" value="TreeGrafter"/>
</dbReference>
<dbReference type="GO" id="GO:0008525">
    <property type="term" value="F:phosphatidylcholine transporter activity"/>
    <property type="evidence" value="ECO:0007669"/>
    <property type="project" value="TreeGrafter"/>
</dbReference>
<feature type="transmembrane region" description="Helical" evidence="4">
    <location>
        <begin position="392"/>
        <end position="413"/>
    </location>
</feature>
<dbReference type="Pfam" id="PF02121">
    <property type="entry name" value="IP_trans"/>
    <property type="match status" value="1"/>
</dbReference>
<gene>
    <name evidence="6" type="primary">pitC</name>
    <name evidence="6" type="ORF">DFA_08249</name>
</gene>
<organism evidence="6 7">
    <name type="scientific">Cavenderia fasciculata</name>
    <name type="common">Slime mold</name>
    <name type="synonym">Dictyostelium fasciculatum</name>
    <dbReference type="NCBI Taxonomy" id="261658"/>
    <lineage>
        <taxon>Eukaryota</taxon>
        <taxon>Amoebozoa</taxon>
        <taxon>Evosea</taxon>
        <taxon>Eumycetozoa</taxon>
        <taxon>Dictyostelia</taxon>
        <taxon>Acytosteliales</taxon>
        <taxon>Cavenderiaceae</taxon>
        <taxon>Cavenderia</taxon>
    </lineage>
</organism>
<feature type="compositionally biased region" description="Low complexity" evidence="3">
    <location>
        <begin position="288"/>
        <end position="299"/>
    </location>
</feature>
<evidence type="ECO:0000256" key="3">
    <source>
        <dbReference type="SAM" id="MobiDB-lite"/>
    </source>
</evidence>
<dbReference type="SUPFAM" id="SSF57850">
    <property type="entry name" value="RING/U-box"/>
    <property type="match status" value="1"/>
</dbReference>
<dbReference type="SUPFAM" id="SSF101447">
    <property type="entry name" value="Formin homology 2 domain (FH2 domain)"/>
    <property type="match status" value="1"/>
</dbReference>
<keyword evidence="2" id="KW-0862">Zinc</keyword>
<protein>
    <submittedName>
        <fullName evidence="6">Phosphatidylinositol transfer protein</fullName>
    </submittedName>
</protein>
<keyword evidence="2" id="KW-0863">Zinc-finger</keyword>
<dbReference type="InterPro" id="IPR055261">
    <property type="entry name" value="PI_transfer_N"/>
</dbReference>
<evidence type="ECO:0000256" key="1">
    <source>
        <dbReference type="ARBA" id="ARBA00023121"/>
    </source>
</evidence>
<dbReference type="EMBL" id="GL883021">
    <property type="protein sequence ID" value="EGG17258.1"/>
    <property type="molecule type" value="Genomic_DNA"/>
</dbReference>
<dbReference type="GO" id="GO:0008526">
    <property type="term" value="F:phosphatidylinositol transfer activity"/>
    <property type="evidence" value="ECO:0007669"/>
    <property type="project" value="TreeGrafter"/>
</dbReference>
<dbReference type="GO" id="GO:0071944">
    <property type="term" value="C:cell periphery"/>
    <property type="evidence" value="ECO:0007669"/>
    <property type="project" value="UniProtKB-ARBA"/>
</dbReference>
<dbReference type="PRINTS" id="PR00391">
    <property type="entry name" value="PITRANSFER"/>
</dbReference>
<feature type="compositionally biased region" description="Low complexity" evidence="3">
    <location>
        <begin position="316"/>
        <end position="346"/>
    </location>
</feature>
<feature type="compositionally biased region" description="Low complexity" evidence="3">
    <location>
        <begin position="255"/>
        <end position="278"/>
    </location>
</feature>
<name>F4Q5J9_CACFS</name>
<keyword evidence="1" id="KW-0446">Lipid-binding</keyword>
<dbReference type="PANTHER" id="PTHR10658:SF54">
    <property type="entry name" value="CYTOPLASMIC PHOSPHATIDYLINOSITOL TRANSFER PROTEIN 1"/>
    <property type="match status" value="1"/>
</dbReference>
<dbReference type="KEGG" id="dfa:DFA_08249"/>
<dbReference type="SUPFAM" id="SSF55961">
    <property type="entry name" value="Bet v1-like"/>
    <property type="match status" value="1"/>
</dbReference>
<dbReference type="InterPro" id="IPR001841">
    <property type="entry name" value="Znf_RING"/>
</dbReference>
<keyword evidence="4" id="KW-1133">Transmembrane helix</keyword>
<dbReference type="OrthoDB" id="18453at2759"/>
<keyword evidence="4" id="KW-0472">Membrane</keyword>
<dbReference type="SMART" id="SM00184">
    <property type="entry name" value="RING"/>
    <property type="match status" value="1"/>
</dbReference>
<feature type="domain" description="RING-type" evidence="5">
    <location>
        <begin position="542"/>
        <end position="583"/>
    </location>
</feature>
<dbReference type="GO" id="GO:0005794">
    <property type="term" value="C:Golgi apparatus"/>
    <property type="evidence" value="ECO:0007669"/>
    <property type="project" value="UniProtKB-ARBA"/>
</dbReference>
<feature type="compositionally biased region" description="Pro residues" evidence="3">
    <location>
        <begin position="300"/>
        <end position="315"/>
    </location>
</feature>
<feature type="region of interest" description="Disordered" evidence="3">
    <location>
        <begin position="255"/>
        <end position="347"/>
    </location>
</feature>
<dbReference type="PANTHER" id="PTHR10658">
    <property type="entry name" value="PHOSPHATIDYLINOSITOL TRANSFER PROTEIN"/>
    <property type="match status" value="1"/>
</dbReference>
<dbReference type="InterPro" id="IPR001666">
    <property type="entry name" value="PI_transfer"/>
</dbReference>
<reference evidence="7" key="1">
    <citation type="journal article" date="2011" name="Genome Res.">
        <title>Phylogeny-wide analysis of social amoeba genomes highlights ancient origins for complex intercellular communication.</title>
        <authorList>
            <person name="Heidel A.J."/>
            <person name="Lawal H.M."/>
            <person name="Felder M."/>
            <person name="Schilde C."/>
            <person name="Helps N.R."/>
            <person name="Tunggal B."/>
            <person name="Rivero F."/>
            <person name="John U."/>
            <person name="Schleicher M."/>
            <person name="Eichinger L."/>
            <person name="Platzer M."/>
            <person name="Noegel A.A."/>
            <person name="Schaap P."/>
            <person name="Gloeckner G."/>
        </authorList>
    </citation>
    <scope>NUCLEOTIDE SEQUENCE [LARGE SCALE GENOMIC DNA]</scope>
    <source>
        <strain evidence="7">SH3</strain>
    </source>
</reference>
<dbReference type="InterPro" id="IPR013083">
    <property type="entry name" value="Znf_RING/FYVE/PHD"/>
</dbReference>
<evidence type="ECO:0000256" key="2">
    <source>
        <dbReference type="PROSITE-ProRule" id="PRU00175"/>
    </source>
</evidence>
<accession>F4Q5J9</accession>
<dbReference type="Gene3D" id="3.30.40.10">
    <property type="entry name" value="Zinc/RING finger domain, C3HC4 (zinc finger)"/>
    <property type="match status" value="1"/>
</dbReference>
<dbReference type="Pfam" id="PF13639">
    <property type="entry name" value="zf-RING_2"/>
    <property type="match status" value="1"/>
</dbReference>
<dbReference type="CDD" id="cd07815">
    <property type="entry name" value="SRPBCC_PITP"/>
    <property type="match status" value="1"/>
</dbReference>
<dbReference type="Proteomes" id="UP000007797">
    <property type="component" value="Unassembled WGS sequence"/>
</dbReference>
<evidence type="ECO:0000313" key="6">
    <source>
        <dbReference type="EMBL" id="EGG17258.1"/>
    </source>
</evidence>
<keyword evidence="2" id="KW-0479">Metal-binding</keyword>
<proteinExistence type="predicted"/>